<dbReference type="Gene3D" id="3.30.70.3250">
    <property type="entry name" value="Ribonuclease P, Pop5 subunit"/>
    <property type="match status" value="1"/>
</dbReference>
<evidence type="ECO:0000256" key="1">
    <source>
        <dbReference type="ARBA" id="ARBA00010800"/>
    </source>
</evidence>
<dbReference type="GO" id="GO:0030681">
    <property type="term" value="C:multimeric ribonuclease P complex"/>
    <property type="evidence" value="ECO:0007669"/>
    <property type="project" value="TreeGrafter"/>
</dbReference>
<keyword evidence="5" id="KW-1185">Reference proteome</keyword>
<name>A0A1Q9E6V0_SYMMI</name>
<dbReference type="Pfam" id="PF01900">
    <property type="entry name" value="RNase_P_Rpp14"/>
    <property type="match status" value="1"/>
</dbReference>
<dbReference type="OrthoDB" id="428326at2759"/>
<evidence type="ECO:0000256" key="3">
    <source>
        <dbReference type="SAM" id="MobiDB-lite"/>
    </source>
</evidence>
<dbReference type="EMBL" id="LSRX01000244">
    <property type="protein sequence ID" value="OLQ03140.1"/>
    <property type="molecule type" value="Genomic_DNA"/>
</dbReference>
<feature type="compositionally biased region" description="Low complexity" evidence="3">
    <location>
        <begin position="235"/>
        <end position="261"/>
    </location>
</feature>
<gene>
    <name evidence="4" type="ORF">AK812_SmicGene13928</name>
</gene>
<feature type="compositionally biased region" description="Basic and acidic residues" evidence="3">
    <location>
        <begin position="221"/>
        <end position="230"/>
    </location>
</feature>
<keyword evidence="2" id="KW-0819">tRNA processing</keyword>
<dbReference type="PANTHER" id="PTHR15441:SF1">
    <property type="entry name" value="RIBONUCLEASE P PROTEIN SUBUNIT P14"/>
    <property type="match status" value="1"/>
</dbReference>
<dbReference type="Proteomes" id="UP000186817">
    <property type="component" value="Unassembled WGS sequence"/>
</dbReference>
<dbReference type="GO" id="GO:0033204">
    <property type="term" value="F:ribonuclease P RNA binding"/>
    <property type="evidence" value="ECO:0007669"/>
    <property type="project" value="TreeGrafter"/>
</dbReference>
<organism evidence="4 5">
    <name type="scientific">Symbiodinium microadriaticum</name>
    <name type="common">Dinoflagellate</name>
    <name type="synonym">Zooxanthella microadriatica</name>
    <dbReference type="NCBI Taxonomy" id="2951"/>
    <lineage>
        <taxon>Eukaryota</taxon>
        <taxon>Sar</taxon>
        <taxon>Alveolata</taxon>
        <taxon>Dinophyceae</taxon>
        <taxon>Suessiales</taxon>
        <taxon>Symbiodiniaceae</taxon>
        <taxon>Symbiodinium</taxon>
    </lineage>
</organism>
<dbReference type="InterPro" id="IPR038085">
    <property type="entry name" value="Rnp2-like_sf"/>
</dbReference>
<evidence type="ECO:0000256" key="2">
    <source>
        <dbReference type="ARBA" id="ARBA00022694"/>
    </source>
</evidence>
<sequence>MAAEMAAEKLQEPPTRKETVVRQQFRPSRCFLRFQLVFASPPADPTTAPMFQVAVNEALSTSFGSMGSGLLQWSLLSFNEAGLGILRVRAEQMPSLRFGLTMMTRCSGKRCRVDVLAVAPSLAALACGRCETAASVDIASEPTSLWEFHEPVRSTYSSNGSGRDWFFMGDFEYRHGRRTPPPNTKGSRPEKPLQQPRGPPAEVQAGRRRTEGARTSQVERWTMRHAERGEGSGGPKAKTTGTGTLMSSFSESALSASTTARSWKEATSEASGRRKAPKGDGSMAKPGFDCTSWLHGQIPGWQGTRYELARAEENARIGVPRGPCEADLHAGPGDHTRGIRGTAPHFSATSHSLGQVDMGDRPRVVVAAAELNRDARVPEADRNFKRQEGDMSSGILGKGPFHKSTLSELGEYQNFTHQAVKSQEGDCCLGIKAYKPHHTTTYSDLGNIPKWPKKRYDFGPIANTRYRFTMWKE</sequence>
<dbReference type="InterPro" id="IPR002759">
    <property type="entry name" value="Pop5/Rpp14/Rnp2-like"/>
</dbReference>
<comment type="caution">
    <text evidence="4">The sequence shown here is derived from an EMBL/GenBank/DDBJ whole genome shotgun (WGS) entry which is preliminary data.</text>
</comment>
<protein>
    <submittedName>
        <fullName evidence="4">Uncharacterized protein</fullName>
    </submittedName>
</protein>
<evidence type="ECO:0000313" key="5">
    <source>
        <dbReference type="Proteomes" id="UP000186817"/>
    </source>
</evidence>
<accession>A0A1Q9E6V0</accession>
<feature type="region of interest" description="Disordered" evidence="3">
    <location>
        <begin position="174"/>
        <end position="284"/>
    </location>
</feature>
<comment type="similarity">
    <text evidence="1">Belongs to the eukaryotic/archaeal RNase P protein component 2 family.</text>
</comment>
<dbReference type="PANTHER" id="PTHR15441">
    <property type="entry name" value="RIBONUCLEASE P PROTEIN SUBUNIT P14"/>
    <property type="match status" value="1"/>
</dbReference>
<dbReference type="GO" id="GO:0001682">
    <property type="term" value="P:tRNA 5'-leader removal"/>
    <property type="evidence" value="ECO:0007669"/>
    <property type="project" value="InterPro"/>
</dbReference>
<evidence type="ECO:0000313" key="4">
    <source>
        <dbReference type="EMBL" id="OLQ03140.1"/>
    </source>
</evidence>
<reference evidence="4 5" key="1">
    <citation type="submission" date="2016-02" db="EMBL/GenBank/DDBJ databases">
        <title>Genome analysis of coral dinoflagellate symbionts highlights evolutionary adaptations to a symbiotic lifestyle.</title>
        <authorList>
            <person name="Aranda M."/>
            <person name="Li Y."/>
            <person name="Liew Y.J."/>
            <person name="Baumgarten S."/>
            <person name="Simakov O."/>
            <person name="Wilson M."/>
            <person name="Piel J."/>
            <person name="Ashoor H."/>
            <person name="Bougouffa S."/>
            <person name="Bajic V.B."/>
            <person name="Ryu T."/>
            <person name="Ravasi T."/>
            <person name="Bayer T."/>
            <person name="Micklem G."/>
            <person name="Kim H."/>
            <person name="Bhak J."/>
            <person name="Lajeunesse T.C."/>
            <person name="Voolstra C.R."/>
        </authorList>
    </citation>
    <scope>NUCLEOTIDE SEQUENCE [LARGE SCALE GENOMIC DNA]</scope>
    <source>
        <strain evidence="4 5">CCMP2467</strain>
    </source>
</reference>
<proteinExistence type="inferred from homology"/>
<dbReference type="GO" id="GO:0005730">
    <property type="term" value="C:nucleolus"/>
    <property type="evidence" value="ECO:0007669"/>
    <property type="project" value="TreeGrafter"/>
</dbReference>
<dbReference type="AlphaFoldDB" id="A0A1Q9E6V0"/>
<dbReference type="SUPFAM" id="SSF160350">
    <property type="entry name" value="Rnp2-like"/>
    <property type="match status" value="1"/>
</dbReference>